<keyword evidence="3" id="KW-0560">Oxidoreductase</keyword>
<keyword evidence="1" id="KW-0004">4Fe-4S</keyword>
<keyword evidence="5" id="KW-0411">Iron-sulfur</keyword>
<feature type="region of interest" description="Disordered" evidence="6">
    <location>
        <begin position="1"/>
        <end position="20"/>
    </location>
</feature>
<dbReference type="SUPFAM" id="SSF51905">
    <property type="entry name" value="FAD/NAD(P)-binding domain"/>
    <property type="match status" value="1"/>
</dbReference>
<reference evidence="8" key="1">
    <citation type="submission" date="2017-04" db="EMBL/GenBank/DDBJ databases">
        <authorList>
            <person name="Varghese N."/>
            <person name="Submissions S."/>
        </authorList>
    </citation>
    <scope>NUCLEOTIDE SEQUENCE [LARGE SCALE GENOMIC DNA]</scope>
    <source>
        <strain evidence="8">B4P</strain>
    </source>
</reference>
<dbReference type="OrthoDB" id="9777740at2"/>
<evidence type="ECO:0000256" key="4">
    <source>
        <dbReference type="ARBA" id="ARBA00023004"/>
    </source>
</evidence>
<evidence type="ECO:0000256" key="1">
    <source>
        <dbReference type="ARBA" id="ARBA00022485"/>
    </source>
</evidence>
<evidence type="ECO:0000256" key="3">
    <source>
        <dbReference type="ARBA" id="ARBA00023002"/>
    </source>
</evidence>
<dbReference type="GO" id="GO:0046872">
    <property type="term" value="F:metal ion binding"/>
    <property type="evidence" value="ECO:0007669"/>
    <property type="project" value="UniProtKB-KW"/>
</dbReference>
<dbReference type="RefSeq" id="WP_085420845.1">
    <property type="nucleotide sequence ID" value="NZ_FXAF01000003.1"/>
</dbReference>
<keyword evidence="4" id="KW-0408">Iron</keyword>
<dbReference type="Proteomes" id="UP000192903">
    <property type="component" value="Unassembled WGS sequence"/>
</dbReference>
<evidence type="ECO:0000256" key="5">
    <source>
        <dbReference type="ARBA" id="ARBA00023014"/>
    </source>
</evidence>
<dbReference type="InterPro" id="IPR036188">
    <property type="entry name" value="FAD/NAD-bd_sf"/>
</dbReference>
<evidence type="ECO:0000256" key="2">
    <source>
        <dbReference type="ARBA" id="ARBA00022723"/>
    </source>
</evidence>
<evidence type="ECO:0000313" key="7">
    <source>
        <dbReference type="EMBL" id="SMF15905.1"/>
    </source>
</evidence>
<dbReference type="Pfam" id="PF12831">
    <property type="entry name" value="FAD_oxidored"/>
    <property type="match status" value="1"/>
</dbReference>
<dbReference type="GO" id="GO:0051539">
    <property type="term" value="F:4 iron, 4 sulfur cluster binding"/>
    <property type="evidence" value="ECO:0007669"/>
    <property type="project" value="UniProtKB-KW"/>
</dbReference>
<name>A0A1X7DI99_9HYPH</name>
<protein>
    <submittedName>
        <fullName evidence="7">FAD dependent oxidoreductase</fullName>
    </submittedName>
</protein>
<dbReference type="PANTHER" id="PTHR43498">
    <property type="entry name" value="FERREDOXIN:COB-COM HETERODISULFIDE REDUCTASE SUBUNIT A"/>
    <property type="match status" value="1"/>
</dbReference>
<dbReference type="PANTHER" id="PTHR43498:SF1">
    <property type="entry name" value="COB--COM HETERODISULFIDE REDUCTASE IRON-SULFUR SUBUNIT A"/>
    <property type="match status" value="1"/>
</dbReference>
<sequence>MMPQHPEMAEHAMGPASERFPLTPSVSIPVEDAGAYDVIVVGGGLSGVCAAVAAARTGARTLLGEALPFVGGNGTTGLPISGLCARNSDRMIVGGIVTEIIEMLRKRGGVGADVKHMDWIPVDAEQLQLVLGDLLHTAGVTLLTYSPLLAVTREQSLIRDLCFYNKDGRALRYRAGAFVDSSGDAQLARLAGLTTPMGRQSDGHTQTMSLVFSVAGVDEARAERNSVVSEAWNQFQASRTTRNKRRDPSVNDVFGRPGWRSFIATRVSVRKGTDNRLLAEAELEGRRQIEEFIDSFLRPVAGYENCFLAQIASHVGVRETRRISGLYEITTADLVAGRKFDDAIACNASSIEIHLPDQGLPHWEHLEDGDYYTVPYRALVAREVDNLFTSGRCISATHEALAALRVLSPAMATGQAAGTAAALSALRGVAANRLDVAELRATLRAAGAVVE</sequence>
<dbReference type="InterPro" id="IPR039650">
    <property type="entry name" value="HdrA-like"/>
</dbReference>
<evidence type="ECO:0000313" key="8">
    <source>
        <dbReference type="Proteomes" id="UP000192903"/>
    </source>
</evidence>
<dbReference type="GO" id="GO:0016491">
    <property type="term" value="F:oxidoreductase activity"/>
    <property type="evidence" value="ECO:0007669"/>
    <property type="project" value="UniProtKB-KW"/>
</dbReference>
<dbReference type="AlphaFoldDB" id="A0A1X7DI99"/>
<accession>A0A1X7DI99</accession>
<dbReference type="STRING" id="464029.SAMN02982989_5440"/>
<evidence type="ECO:0000256" key="6">
    <source>
        <dbReference type="SAM" id="MobiDB-lite"/>
    </source>
</evidence>
<gene>
    <name evidence="7" type="ORF">SAMN02982989_5440</name>
</gene>
<proteinExistence type="predicted"/>
<keyword evidence="8" id="KW-1185">Reference proteome</keyword>
<dbReference type="EMBL" id="FXAF01000003">
    <property type="protein sequence ID" value="SMF15905.1"/>
    <property type="molecule type" value="Genomic_DNA"/>
</dbReference>
<keyword evidence="2" id="KW-0479">Metal-binding</keyword>
<dbReference type="Gene3D" id="3.50.50.60">
    <property type="entry name" value="FAD/NAD(P)-binding domain"/>
    <property type="match status" value="1"/>
</dbReference>
<organism evidence="7 8">
    <name type="scientific">Xaviernesmea oryzae</name>
    <dbReference type="NCBI Taxonomy" id="464029"/>
    <lineage>
        <taxon>Bacteria</taxon>
        <taxon>Pseudomonadati</taxon>
        <taxon>Pseudomonadota</taxon>
        <taxon>Alphaproteobacteria</taxon>
        <taxon>Hyphomicrobiales</taxon>
        <taxon>Rhizobiaceae</taxon>
        <taxon>Rhizobium/Agrobacterium group</taxon>
        <taxon>Xaviernesmea</taxon>
    </lineage>
</organism>